<dbReference type="Proteomes" id="UP000321408">
    <property type="component" value="Chromosome"/>
</dbReference>
<organism evidence="1 2">
    <name type="scientific">Promethearchaeum syntrophicum</name>
    <dbReference type="NCBI Taxonomy" id="2594042"/>
    <lineage>
        <taxon>Archaea</taxon>
        <taxon>Promethearchaeati</taxon>
        <taxon>Promethearchaeota</taxon>
        <taxon>Promethearchaeia</taxon>
        <taxon>Promethearchaeales</taxon>
        <taxon>Promethearchaeaceae</taxon>
        <taxon>Promethearchaeum</taxon>
    </lineage>
</organism>
<accession>A0AC61ZTX3</accession>
<sequence length="71" mass="8053">MFEKKNFDDQLPISHASLRILKPGGIICPICRLNPAQIFICPNCGRRTIFPCPNCTHSELKCSYCISRKIT</sequence>
<reference evidence="1 2" key="1">
    <citation type="journal article" date="2020" name="Nature">
        <title>Isolation of an archaeon at the prokaryote-eukaryote interface.</title>
        <authorList>
            <person name="Imachi H."/>
            <person name="Nobu M.K."/>
            <person name="Nakahara N."/>
            <person name="Morono Y."/>
            <person name="Ogawara M."/>
            <person name="Takaki Y."/>
            <person name="Takano Y."/>
            <person name="Uematsu K."/>
            <person name="Ikuta T."/>
            <person name="Ito M."/>
            <person name="Matsui Y."/>
            <person name="Miyazaki M."/>
            <person name="Murata K."/>
            <person name="Saito Y."/>
            <person name="Sakai S."/>
            <person name="Song C."/>
            <person name="Tasumi E."/>
            <person name="Yamanaka Y."/>
            <person name="Yamaguchi T."/>
            <person name="Kamagata Y."/>
            <person name="Tamaki H."/>
            <person name="Takai K."/>
        </authorList>
    </citation>
    <scope>NUCLEOTIDE SEQUENCE [LARGE SCALE GENOMIC DNA]</scope>
    <source>
        <strain evidence="1 2">MK-D1</strain>
    </source>
</reference>
<gene>
    <name evidence="1" type="ORF">DSAG12_04140</name>
</gene>
<name>A0AC61ZTX3_9ARCH</name>
<reference evidence="1 2" key="2">
    <citation type="journal article" date="2024" name="Int. J. Syst. Evol. Microbiol.">
        <title>Promethearchaeum syntrophicum gen. nov., sp. nov., an anaerobic, obligately syntrophic archaeon, the first isolate of the lineage 'Asgard' archaea, and proposal of the new archaeal phylum Promethearchaeota phyl. nov. and kingdom Promethearchaeati regn. nov.</title>
        <authorList>
            <person name="Imachi H."/>
            <person name="Nobu M.K."/>
            <person name="Kato S."/>
            <person name="Takaki Y."/>
            <person name="Miyazaki M."/>
            <person name="Miyata M."/>
            <person name="Ogawara M."/>
            <person name="Saito Y."/>
            <person name="Sakai S."/>
            <person name="Tahara Y.O."/>
            <person name="Takano Y."/>
            <person name="Tasumi E."/>
            <person name="Uematsu K."/>
            <person name="Yoshimura T."/>
            <person name="Itoh T."/>
            <person name="Ohkuma M."/>
            <person name="Takai K."/>
        </authorList>
    </citation>
    <scope>NUCLEOTIDE SEQUENCE [LARGE SCALE GENOMIC DNA]</scope>
    <source>
        <strain evidence="1 2">MK-D1</strain>
    </source>
</reference>
<evidence type="ECO:0000313" key="1">
    <source>
        <dbReference type="EMBL" id="XDF89263.1"/>
    </source>
</evidence>
<keyword evidence="2" id="KW-1185">Reference proteome</keyword>
<dbReference type="EMBL" id="CP042905">
    <property type="protein sequence ID" value="XDF89263.1"/>
    <property type="molecule type" value="Genomic_DNA"/>
</dbReference>
<protein>
    <submittedName>
        <fullName evidence="1">Uncharacterized protein</fullName>
    </submittedName>
</protein>
<evidence type="ECO:0000313" key="2">
    <source>
        <dbReference type="Proteomes" id="UP000321408"/>
    </source>
</evidence>
<proteinExistence type="predicted"/>